<dbReference type="InterPro" id="IPR003669">
    <property type="entry name" value="Thymidylate_synthase_ThyX"/>
</dbReference>
<dbReference type="GO" id="GO:0070402">
    <property type="term" value="F:NADPH binding"/>
    <property type="evidence" value="ECO:0007669"/>
    <property type="project" value="TreeGrafter"/>
</dbReference>
<dbReference type="GO" id="GO:0004799">
    <property type="term" value="F:thymidylate synthase activity"/>
    <property type="evidence" value="ECO:0007669"/>
    <property type="project" value="TreeGrafter"/>
</dbReference>
<comment type="caution">
    <text evidence="1">The sequence shown here is derived from an EMBL/GenBank/DDBJ whole genome shotgun (WGS) entry which is preliminary data.</text>
</comment>
<dbReference type="InterPro" id="IPR036098">
    <property type="entry name" value="Thymidylate_synthase_ThyX_sf"/>
</dbReference>
<organism evidence="1 2">
    <name type="scientific">Candidatus Acidiferrum panamense</name>
    <dbReference type="NCBI Taxonomy" id="2741543"/>
    <lineage>
        <taxon>Bacteria</taxon>
        <taxon>Pseudomonadati</taxon>
        <taxon>Acidobacteriota</taxon>
        <taxon>Terriglobia</taxon>
        <taxon>Candidatus Acidiferrales</taxon>
        <taxon>Candidatus Acidiferrum</taxon>
    </lineage>
</organism>
<dbReference type="CDD" id="cd20175">
    <property type="entry name" value="ThyX"/>
    <property type="match status" value="1"/>
</dbReference>
<dbReference type="AlphaFoldDB" id="A0A7V8NN50"/>
<dbReference type="EMBL" id="JACDQQ010000475">
    <property type="protein sequence ID" value="MBA0084321.1"/>
    <property type="molecule type" value="Genomic_DNA"/>
</dbReference>
<name>A0A7V8NN50_9BACT</name>
<dbReference type="PANTHER" id="PTHR34934:SF1">
    <property type="entry name" value="FLAVIN-DEPENDENT THYMIDYLATE SYNTHASE"/>
    <property type="match status" value="1"/>
</dbReference>
<dbReference type="SUPFAM" id="SSF69796">
    <property type="entry name" value="Thymidylate synthase-complementing protein Thy1"/>
    <property type="match status" value="1"/>
</dbReference>
<dbReference type="Gene3D" id="3.30.1360.170">
    <property type="match status" value="1"/>
</dbReference>
<gene>
    <name evidence="1" type="ORF">HRJ53_04930</name>
</gene>
<proteinExistence type="predicted"/>
<reference evidence="1" key="1">
    <citation type="submission" date="2020-06" db="EMBL/GenBank/DDBJ databases">
        <title>Legume-microbial interactions unlock mineral nutrients during tropical forest succession.</title>
        <authorList>
            <person name="Epihov D.Z."/>
        </authorList>
    </citation>
    <scope>NUCLEOTIDE SEQUENCE [LARGE SCALE GENOMIC DNA]</scope>
    <source>
        <strain evidence="1">Pan2503</strain>
    </source>
</reference>
<evidence type="ECO:0000313" key="2">
    <source>
        <dbReference type="Proteomes" id="UP000567293"/>
    </source>
</evidence>
<protein>
    <submittedName>
        <fullName evidence="1">FAD-dependent thymidylate synthase</fullName>
    </submittedName>
</protein>
<dbReference type="GO" id="GO:0050797">
    <property type="term" value="F:thymidylate synthase (FAD) activity"/>
    <property type="evidence" value="ECO:0007669"/>
    <property type="project" value="InterPro"/>
</dbReference>
<dbReference type="GO" id="GO:0006231">
    <property type="term" value="P:dTMP biosynthetic process"/>
    <property type="evidence" value="ECO:0007669"/>
    <property type="project" value="InterPro"/>
</dbReference>
<sequence length="293" mass="32899">MVAQVKTLDAQFFDRFETEPLEELPEWKSIPQNANAGESFAREFDAQLNGKTSRLVDHSPNALRVIAESYRAVAGLAASQCSDADALDRLLNPARNHYRLETLNVSVHAPMMRALQHANYTFAKKISHTADSQDQRHRMVPGSRPLLTLADTRAPDYITPALVAANPRAKETYERAIEEAWFAKNLLLDRGVPLEIALYLLPNAKSIRLYESGSLLHLLHKWTMRTCFNAQEEIFQASMDEIAQLREVHPELAGYIGPPCYLRAGITTPICTEGSHFCGVKVWLDFPNTARSI</sequence>
<dbReference type="GO" id="GO:0050660">
    <property type="term" value="F:flavin adenine dinucleotide binding"/>
    <property type="evidence" value="ECO:0007669"/>
    <property type="project" value="InterPro"/>
</dbReference>
<evidence type="ECO:0000313" key="1">
    <source>
        <dbReference type="EMBL" id="MBA0084321.1"/>
    </source>
</evidence>
<dbReference type="Proteomes" id="UP000567293">
    <property type="component" value="Unassembled WGS sequence"/>
</dbReference>
<keyword evidence="2" id="KW-1185">Reference proteome</keyword>
<dbReference type="PROSITE" id="PS51331">
    <property type="entry name" value="THYX"/>
    <property type="match status" value="1"/>
</dbReference>
<accession>A0A7V8NN50</accession>
<dbReference type="PANTHER" id="PTHR34934">
    <property type="entry name" value="FLAVIN-DEPENDENT THYMIDYLATE SYNTHASE"/>
    <property type="match status" value="1"/>
</dbReference>
<dbReference type="Pfam" id="PF02511">
    <property type="entry name" value="Thy1"/>
    <property type="match status" value="1"/>
</dbReference>